<dbReference type="Proteomes" id="UP000625711">
    <property type="component" value="Unassembled WGS sequence"/>
</dbReference>
<proteinExistence type="predicted"/>
<name>A0A834IBS5_RHYFE</name>
<gene>
    <name evidence="1" type="ORF">GWI33_008647</name>
</gene>
<evidence type="ECO:0000313" key="2">
    <source>
        <dbReference type="Proteomes" id="UP000625711"/>
    </source>
</evidence>
<reference evidence="1" key="1">
    <citation type="submission" date="2020-08" db="EMBL/GenBank/DDBJ databases">
        <title>Genome sequencing and assembly of the red palm weevil Rhynchophorus ferrugineus.</title>
        <authorList>
            <person name="Dias G.B."/>
            <person name="Bergman C.M."/>
            <person name="Manee M."/>
        </authorList>
    </citation>
    <scope>NUCLEOTIDE SEQUENCE</scope>
    <source>
        <strain evidence="1">AA-2017</strain>
        <tissue evidence="1">Whole larva</tissue>
    </source>
</reference>
<dbReference type="EMBL" id="JAACXV010000404">
    <property type="protein sequence ID" value="KAF7278297.1"/>
    <property type="molecule type" value="Genomic_DNA"/>
</dbReference>
<evidence type="ECO:0000313" key="1">
    <source>
        <dbReference type="EMBL" id="KAF7278297.1"/>
    </source>
</evidence>
<protein>
    <submittedName>
        <fullName evidence="1">Uncharacterized protein</fullName>
    </submittedName>
</protein>
<accession>A0A834IBS5</accession>
<organism evidence="1 2">
    <name type="scientific">Rhynchophorus ferrugineus</name>
    <name type="common">Red palm weevil</name>
    <name type="synonym">Curculio ferrugineus</name>
    <dbReference type="NCBI Taxonomy" id="354439"/>
    <lineage>
        <taxon>Eukaryota</taxon>
        <taxon>Metazoa</taxon>
        <taxon>Ecdysozoa</taxon>
        <taxon>Arthropoda</taxon>
        <taxon>Hexapoda</taxon>
        <taxon>Insecta</taxon>
        <taxon>Pterygota</taxon>
        <taxon>Neoptera</taxon>
        <taxon>Endopterygota</taxon>
        <taxon>Coleoptera</taxon>
        <taxon>Polyphaga</taxon>
        <taxon>Cucujiformia</taxon>
        <taxon>Curculionidae</taxon>
        <taxon>Dryophthorinae</taxon>
        <taxon>Rhynchophorus</taxon>
    </lineage>
</organism>
<keyword evidence="2" id="KW-1185">Reference proteome</keyword>
<comment type="caution">
    <text evidence="1">The sequence shown here is derived from an EMBL/GenBank/DDBJ whole genome shotgun (WGS) entry which is preliminary data.</text>
</comment>
<sequence length="91" mass="9849">MLITKQGRRYRFRTWEGASIVVVVVENLRQGVGGSDGRRPWAPPGCARSPGGVATVGAAVRAKHRPPQHRVSPICDYVVTRSRSHLGAPPP</sequence>
<dbReference type="AlphaFoldDB" id="A0A834IBS5"/>